<dbReference type="OrthoDB" id="10263630at2759"/>
<evidence type="ECO:0000313" key="2">
    <source>
        <dbReference type="EMBL" id="KAG8459405.1"/>
    </source>
</evidence>
<accession>A0A8J5XA60</accession>
<name>A0A8J5XA60_DIALT</name>
<evidence type="ECO:0000256" key="1">
    <source>
        <dbReference type="SAM" id="SignalP"/>
    </source>
</evidence>
<protein>
    <submittedName>
        <fullName evidence="2">Uncharacterized protein</fullName>
    </submittedName>
</protein>
<organism evidence="2 3">
    <name type="scientific">Diacronema lutheri</name>
    <name type="common">Unicellular marine alga</name>
    <name type="synonym">Monochrysis lutheri</name>
    <dbReference type="NCBI Taxonomy" id="2081491"/>
    <lineage>
        <taxon>Eukaryota</taxon>
        <taxon>Haptista</taxon>
        <taxon>Haptophyta</taxon>
        <taxon>Pavlovophyceae</taxon>
        <taxon>Pavlovales</taxon>
        <taxon>Pavlovaceae</taxon>
        <taxon>Diacronema</taxon>
    </lineage>
</organism>
<keyword evidence="1" id="KW-0732">Signal</keyword>
<keyword evidence="3" id="KW-1185">Reference proteome</keyword>
<gene>
    <name evidence="2" type="ORF">KFE25_013041</name>
</gene>
<dbReference type="EMBL" id="JAGTXO010000041">
    <property type="protein sequence ID" value="KAG8459405.1"/>
    <property type="molecule type" value="Genomic_DNA"/>
</dbReference>
<dbReference type="AlphaFoldDB" id="A0A8J5XA60"/>
<reference evidence="2" key="1">
    <citation type="submission" date="2021-05" db="EMBL/GenBank/DDBJ databases">
        <title>The genome of the haptophyte Pavlova lutheri (Diacronema luteri, Pavlovales) - a model for lipid biosynthesis in eukaryotic algae.</title>
        <authorList>
            <person name="Hulatt C.J."/>
            <person name="Posewitz M.C."/>
        </authorList>
    </citation>
    <scope>NUCLEOTIDE SEQUENCE</scope>
    <source>
        <strain evidence="2">NIVA-4/92</strain>
    </source>
</reference>
<proteinExistence type="predicted"/>
<sequence length="282" mass="30084">MLRAVANYARRALALALVLAVAGAHVRGPAGCGSLACRARAAAPHAFARVPAAARAATIGRTPRAGAAMTAERGGEGTGVATATRRALLSLALLAPAAALASGGATAGKFTSIPTAKRRYYGRVQEAVYEFLRLDPASAEAPPEAIDEFFGENILVKKGRVRTNCIGGDAICVSKERKTSRWDDMQLTMFLLGNAFRIDSSKSPDRIKQVQMARGFFKEVNLFKDSVAQSNEQAAKEHFKVARGLLDAYLDQVDLPPTSYDVYKTPFDESSRKLCAGGNFCI</sequence>
<feature type="signal peptide" evidence="1">
    <location>
        <begin position="1"/>
        <end position="23"/>
    </location>
</feature>
<feature type="chain" id="PRO_5035307837" evidence="1">
    <location>
        <begin position="24"/>
        <end position="282"/>
    </location>
</feature>
<comment type="caution">
    <text evidence="2">The sequence shown here is derived from an EMBL/GenBank/DDBJ whole genome shotgun (WGS) entry which is preliminary data.</text>
</comment>
<dbReference type="Proteomes" id="UP000751190">
    <property type="component" value="Unassembled WGS sequence"/>
</dbReference>
<evidence type="ECO:0000313" key="3">
    <source>
        <dbReference type="Proteomes" id="UP000751190"/>
    </source>
</evidence>
<dbReference type="OMA" id="HEFLLMA"/>